<dbReference type="AlphaFoldDB" id="A0A1M7EDY6"/>
<dbReference type="Pfam" id="PF06580">
    <property type="entry name" value="His_kinase"/>
    <property type="match status" value="1"/>
</dbReference>
<dbReference type="STRING" id="1419482.SAMN05444266_105406"/>
<proteinExistence type="predicted"/>
<keyword evidence="3" id="KW-0418">Kinase</keyword>
<dbReference type="PANTHER" id="PTHR34220">
    <property type="entry name" value="SENSOR HISTIDINE KINASE YPDA"/>
    <property type="match status" value="1"/>
</dbReference>
<dbReference type="PANTHER" id="PTHR34220:SF7">
    <property type="entry name" value="SENSOR HISTIDINE KINASE YPDA"/>
    <property type="match status" value="1"/>
</dbReference>
<keyword evidence="1" id="KW-0812">Transmembrane</keyword>
<keyword evidence="4" id="KW-1185">Reference proteome</keyword>
<protein>
    <submittedName>
        <fullName evidence="3">Histidine kinase</fullName>
    </submittedName>
</protein>
<dbReference type="InterPro" id="IPR050640">
    <property type="entry name" value="Bact_2-comp_sensor_kinase"/>
</dbReference>
<evidence type="ECO:0000313" key="4">
    <source>
        <dbReference type="Proteomes" id="UP000184420"/>
    </source>
</evidence>
<dbReference type="GO" id="GO:0000155">
    <property type="term" value="F:phosphorelay sensor kinase activity"/>
    <property type="evidence" value="ECO:0007669"/>
    <property type="project" value="InterPro"/>
</dbReference>
<dbReference type="GO" id="GO:0016020">
    <property type="term" value="C:membrane"/>
    <property type="evidence" value="ECO:0007669"/>
    <property type="project" value="InterPro"/>
</dbReference>
<dbReference type="InterPro" id="IPR010559">
    <property type="entry name" value="Sig_transdc_His_kin_internal"/>
</dbReference>
<evidence type="ECO:0000313" key="3">
    <source>
        <dbReference type="EMBL" id="SHL90005.1"/>
    </source>
</evidence>
<keyword evidence="1" id="KW-0472">Membrane</keyword>
<feature type="domain" description="Signal transduction histidine kinase internal region" evidence="2">
    <location>
        <begin position="49"/>
        <end position="128"/>
    </location>
</feature>
<dbReference type="EMBL" id="FRBL01000005">
    <property type="protein sequence ID" value="SHL90005.1"/>
    <property type="molecule type" value="Genomic_DNA"/>
</dbReference>
<keyword evidence="1" id="KW-1133">Transmembrane helix</keyword>
<dbReference type="Proteomes" id="UP000184420">
    <property type="component" value="Unassembled WGS sequence"/>
</dbReference>
<reference evidence="3 4" key="1">
    <citation type="submission" date="2016-11" db="EMBL/GenBank/DDBJ databases">
        <authorList>
            <person name="Jaros S."/>
            <person name="Januszkiewicz K."/>
            <person name="Wedrychowicz H."/>
        </authorList>
    </citation>
    <scope>NUCLEOTIDE SEQUENCE [LARGE SCALE GENOMIC DNA]</scope>
    <source>
        <strain evidence="3 4">DSM 27406</strain>
    </source>
</reference>
<feature type="transmembrane region" description="Helical" evidence="1">
    <location>
        <begin position="6"/>
        <end position="25"/>
    </location>
</feature>
<keyword evidence="3" id="KW-0808">Transferase</keyword>
<sequence length="262" mass="30473">MVFAAVWPYWVFFGVSLITILLFFFEREKRIRRAAKEALHRQQAMINLELNAFQAQLDPHFIFNSLNAIHHYILATSTDMASLYLTRFSKLMRLMMGNFKKEWITLQEDLDALELYLQLEQLRFEQQFTYRLVLEPEVEPMHTLIPPLIIQPYVQYAIWHRLLVRPEKIGGQLDIIIGLKNDRLYIRVEDNGNPTASLLDDTAARLANGIDIASERLYLMSERYHMKASISAQPILDSASHPCGNRLVISMEHTPARQELTG</sequence>
<organism evidence="3 4">
    <name type="scientific">Chitinophaga jiangningensis</name>
    <dbReference type="NCBI Taxonomy" id="1419482"/>
    <lineage>
        <taxon>Bacteria</taxon>
        <taxon>Pseudomonadati</taxon>
        <taxon>Bacteroidota</taxon>
        <taxon>Chitinophagia</taxon>
        <taxon>Chitinophagales</taxon>
        <taxon>Chitinophagaceae</taxon>
        <taxon>Chitinophaga</taxon>
    </lineage>
</organism>
<name>A0A1M7EDY6_9BACT</name>
<evidence type="ECO:0000259" key="2">
    <source>
        <dbReference type="Pfam" id="PF06580"/>
    </source>
</evidence>
<accession>A0A1M7EDY6</accession>
<evidence type="ECO:0000256" key="1">
    <source>
        <dbReference type="SAM" id="Phobius"/>
    </source>
</evidence>
<gene>
    <name evidence="3" type="ORF">SAMN05444266_105406</name>
</gene>